<feature type="region of interest" description="Disordered" evidence="1">
    <location>
        <begin position="44"/>
        <end position="64"/>
    </location>
</feature>
<reference evidence="2 3" key="1">
    <citation type="submission" date="2019-03" db="EMBL/GenBank/DDBJ databases">
        <title>Single cell metagenomics reveals metabolic interactions within the superorganism composed of flagellate Streblomastix strix and complex community of Bacteroidetes bacteria on its surface.</title>
        <authorList>
            <person name="Treitli S.C."/>
            <person name="Kolisko M."/>
            <person name="Husnik F."/>
            <person name="Keeling P."/>
            <person name="Hampl V."/>
        </authorList>
    </citation>
    <scope>NUCLEOTIDE SEQUENCE [LARGE SCALE GENOMIC DNA]</scope>
    <source>
        <strain evidence="2">ST1C</strain>
    </source>
</reference>
<feature type="compositionally biased region" description="Polar residues" evidence="1">
    <location>
        <begin position="49"/>
        <end position="62"/>
    </location>
</feature>
<comment type="caution">
    <text evidence="2">The sequence shown here is derived from an EMBL/GenBank/DDBJ whole genome shotgun (WGS) entry which is preliminary data.</text>
</comment>
<sequence>MRQQQYGRYQLDSRRKMRRISIFCQKEPLKDQDVEAKQRVMNSHRLGNAQETAETQQSTSATDARIRLGPRRSGNEISTITLTARGNSKIDREMILYSNSEILFMYVHKHIRHDFQGKYGAATDGYD</sequence>
<organism evidence="2 3">
    <name type="scientific">Streblomastix strix</name>
    <dbReference type="NCBI Taxonomy" id="222440"/>
    <lineage>
        <taxon>Eukaryota</taxon>
        <taxon>Metamonada</taxon>
        <taxon>Preaxostyla</taxon>
        <taxon>Oxymonadida</taxon>
        <taxon>Streblomastigidae</taxon>
        <taxon>Streblomastix</taxon>
    </lineage>
</organism>
<name>A0A5J4X5I5_9EUKA</name>
<dbReference type="Proteomes" id="UP000324800">
    <property type="component" value="Unassembled WGS sequence"/>
</dbReference>
<dbReference type="AlphaFoldDB" id="A0A5J4X5I5"/>
<evidence type="ECO:0000313" key="3">
    <source>
        <dbReference type="Proteomes" id="UP000324800"/>
    </source>
</evidence>
<evidence type="ECO:0000313" key="2">
    <source>
        <dbReference type="EMBL" id="KAA6402471.1"/>
    </source>
</evidence>
<gene>
    <name evidence="2" type="ORF">EZS28_002005</name>
</gene>
<evidence type="ECO:0000256" key="1">
    <source>
        <dbReference type="SAM" id="MobiDB-lite"/>
    </source>
</evidence>
<protein>
    <submittedName>
        <fullName evidence="2">Uncharacterized protein</fullName>
    </submittedName>
</protein>
<proteinExistence type="predicted"/>
<accession>A0A5J4X5I5</accession>
<dbReference type="EMBL" id="SNRW01000229">
    <property type="protein sequence ID" value="KAA6402471.1"/>
    <property type="molecule type" value="Genomic_DNA"/>
</dbReference>